<keyword evidence="5 9" id="KW-0547">Nucleotide-binding</keyword>
<comment type="pathway">
    <text evidence="1">Carbohydrate acid metabolism.</text>
</comment>
<dbReference type="SUPFAM" id="SSF52540">
    <property type="entry name" value="P-loop containing nucleoside triphosphate hydrolases"/>
    <property type="match status" value="1"/>
</dbReference>
<gene>
    <name evidence="10" type="ORF">ACFO5K_18995</name>
</gene>
<keyword evidence="11" id="KW-1185">Reference proteome</keyword>
<comment type="catalytic activity">
    <reaction evidence="8 9">
        <text>D-gluconate + ATP = 6-phospho-D-gluconate + ADP + H(+)</text>
        <dbReference type="Rhea" id="RHEA:19433"/>
        <dbReference type="ChEBI" id="CHEBI:15378"/>
        <dbReference type="ChEBI" id="CHEBI:18391"/>
        <dbReference type="ChEBI" id="CHEBI:30616"/>
        <dbReference type="ChEBI" id="CHEBI:58759"/>
        <dbReference type="ChEBI" id="CHEBI:456216"/>
        <dbReference type="EC" id="2.7.1.12"/>
    </reaction>
</comment>
<dbReference type="Pfam" id="PF01202">
    <property type="entry name" value="SKI"/>
    <property type="match status" value="1"/>
</dbReference>
<evidence type="ECO:0000256" key="3">
    <source>
        <dbReference type="ARBA" id="ARBA00012054"/>
    </source>
</evidence>
<keyword evidence="7 9" id="KW-0067">ATP-binding</keyword>
<comment type="caution">
    <text evidence="10">The sequence shown here is derived from an EMBL/GenBank/DDBJ whole genome shotgun (WGS) entry which is preliminary data.</text>
</comment>
<dbReference type="EC" id="2.7.1.12" evidence="3 9"/>
<dbReference type="PRINTS" id="PR01100">
    <property type="entry name" value="SHIKIMTKNASE"/>
</dbReference>
<dbReference type="Proteomes" id="UP001595844">
    <property type="component" value="Unassembled WGS sequence"/>
</dbReference>
<dbReference type="Gene3D" id="3.40.50.300">
    <property type="entry name" value="P-loop containing nucleotide triphosphate hydrolases"/>
    <property type="match status" value="1"/>
</dbReference>
<proteinExistence type="inferred from homology"/>
<dbReference type="InterPro" id="IPR027417">
    <property type="entry name" value="P-loop_NTPase"/>
</dbReference>
<dbReference type="RefSeq" id="WP_378564480.1">
    <property type="nucleotide sequence ID" value="NZ_JBHSDL010000025.1"/>
</dbReference>
<evidence type="ECO:0000313" key="11">
    <source>
        <dbReference type="Proteomes" id="UP001595844"/>
    </source>
</evidence>
<reference evidence="11" key="1">
    <citation type="journal article" date="2019" name="Int. J. Syst. Evol. Microbiol.">
        <title>The Global Catalogue of Microorganisms (GCM) 10K type strain sequencing project: providing services to taxonomists for standard genome sequencing and annotation.</title>
        <authorList>
            <consortium name="The Broad Institute Genomics Platform"/>
            <consortium name="The Broad Institute Genome Sequencing Center for Infectious Disease"/>
            <person name="Wu L."/>
            <person name="Ma J."/>
        </authorList>
    </citation>
    <scope>NUCLEOTIDE SEQUENCE [LARGE SCALE GENOMIC DNA]</scope>
    <source>
        <strain evidence="11">IBRC-M 10490</strain>
    </source>
</reference>
<name>A0ABV8VMU9_9NOCA</name>
<dbReference type="EMBL" id="JBHSDL010000025">
    <property type="protein sequence ID" value="MFC4376187.1"/>
    <property type="molecule type" value="Genomic_DNA"/>
</dbReference>
<evidence type="ECO:0000256" key="1">
    <source>
        <dbReference type="ARBA" id="ARBA00004761"/>
    </source>
</evidence>
<dbReference type="NCBIfam" id="TIGR01313">
    <property type="entry name" value="therm_gnt_kin"/>
    <property type="match status" value="1"/>
</dbReference>
<keyword evidence="4 9" id="KW-0808">Transferase</keyword>
<dbReference type="InterPro" id="IPR031322">
    <property type="entry name" value="Shikimate/glucono_kinase"/>
</dbReference>
<evidence type="ECO:0000256" key="7">
    <source>
        <dbReference type="ARBA" id="ARBA00022840"/>
    </source>
</evidence>
<evidence type="ECO:0000256" key="6">
    <source>
        <dbReference type="ARBA" id="ARBA00022777"/>
    </source>
</evidence>
<evidence type="ECO:0000256" key="8">
    <source>
        <dbReference type="ARBA" id="ARBA00048090"/>
    </source>
</evidence>
<evidence type="ECO:0000313" key="10">
    <source>
        <dbReference type="EMBL" id="MFC4376187.1"/>
    </source>
</evidence>
<dbReference type="PANTHER" id="PTHR43442:SF3">
    <property type="entry name" value="GLUCONOKINASE-RELATED"/>
    <property type="match status" value="1"/>
</dbReference>
<sequence length="169" mass="17778">MAVIVVMGVSGSGKTTVGGLLAAQLGWAYAEADSFHPRTNIDKMAAGTPLDDTDRTPWLRAIATWIGAHAAGGGVVSSSALAHRYRDILRTGGPVWFLHLHGTPELIATRMAARPGHFMPTSLLDSQFAALEPLSGAEAGLVAEVTESAERIVDAAVRAYESWSRGIEA</sequence>
<dbReference type="InterPro" id="IPR006001">
    <property type="entry name" value="Therm_gnt_kin"/>
</dbReference>
<dbReference type="PANTHER" id="PTHR43442">
    <property type="entry name" value="GLUCONOKINASE-RELATED"/>
    <property type="match status" value="1"/>
</dbReference>
<comment type="similarity">
    <text evidence="2 9">Belongs to the gluconokinase GntK/GntV family.</text>
</comment>
<evidence type="ECO:0000256" key="2">
    <source>
        <dbReference type="ARBA" id="ARBA00008420"/>
    </source>
</evidence>
<keyword evidence="6 9" id="KW-0418">Kinase</keyword>
<dbReference type="CDD" id="cd02021">
    <property type="entry name" value="GntK"/>
    <property type="match status" value="1"/>
</dbReference>
<protein>
    <recommendedName>
        <fullName evidence="3 9">Gluconokinase</fullName>
        <ecNumber evidence="3 9">2.7.1.12</ecNumber>
    </recommendedName>
</protein>
<accession>A0ABV8VMU9</accession>
<evidence type="ECO:0000256" key="4">
    <source>
        <dbReference type="ARBA" id="ARBA00022679"/>
    </source>
</evidence>
<evidence type="ECO:0000256" key="5">
    <source>
        <dbReference type="ARBA" id="ARBA00022741"/>
    </source>
</evidence>
<evidence type="ECO:0000256" key="9">
    <source>
        <dbReference type="RuleBase" id="RU363066"/>
    </source>
</evidence>
<organism evidence="10 11">
    <name type="scientific">Nocardia halotolerans</name>
    <dbReference type="NCBI Taxonomy" id="1755878"/>
    <lineage>
        <taxon>Bacteria</taxon>
        <taxon>Bacillati</taxon>
        <taxon>Actinomycetota</taxon>
        <taxon>Actinomycetes</taxon>
        <taxon>Mycobacteriales</taxon>
        <taxon>Nocardiaceae</taxon>
        <taxon>Nocardia</taxon>
    </lineage>
</organism>